<evidence type="ECO:0000256" key="4">
    <source>
        <dbReference type="ARBA" id="ARBA00022857"/>
    </source>
</evidence>
<keyword evidence="3 8" id="KW-0418">Kinase</keyword>
<keyword evidence="4" id="KW-0521">NADP</keyword>
<dbReference type="GO" id="GO:0006741">
    <property type="term" value="P:NADP+ biosynthetic process"/>
    <property type="evidence" value="ECO:0007669"/>
    <property type="project" value="InterPro"/>
</dbReference>
<dbReference type="Proteomes" id="UP000703661">
    <property type="component" value="Unassembled WGS sequence"/>
</dbReference>
<comment type="caution">
    <text evidence="8">The sequence shown here is derived from an EMBL/GenBank/DDBJ whole genome shotgun (WGS) entry which is preliminary data.</text>
</comment>
<dbReference type="AlphaFoldDB" id="A0A9P6N4G8"/>
<comment type="similarity">
    <text evidence="1">Belongs to the NAD kinase family.</text>
</comment>
<dbReference type="InterPro" id="IPR016064">
    <property type="entry name" value="NAD/diacylglycerol_kinase_sf"/>
</dbReference>
<keyword evidence="5" id="KW-0520">NAD</keyword>
<gene>
    <name evidence="8" type="primary">UTR1</name>
    <name evidence="8" type="ORF">BGZ80_007706</name>
</gene>
<dbReference type="InterPro" id="IPR002504">
    <property type="entry name" value="NADK"/>
</dbReference>
<accession>A0A9P6N4G8</accession>
<sequence>MGWAPMEPDYDTCGMTNWVGSFDPIKFIYFMLATVIIPYPCYIFVATVFNWEHRAKRPARHYQDILNATSYGLIAELDFAKTSLPNFKSWPFAMYALFFGATAVVLVFAGYHIYLGIILNRTVPGFIGYYLLALLIPVALTLIGYACLKQQNNDLFGLSKVYNYMLYLQWKWTTRVARRKAAKQRRLDAANAAKQRTPTIDPPAQQSVDALAQQEGTVVIPVGEQQSSNHVSRSGSHDNLVTAASNTNTISYMNNTTAANAAISAESSSTSALANIDSEISVPPYQPYVWSASVPGYFHPHHWQLFYILAFFTRFDHWVSRVGAGIVIGAYMQGIMDLRPDTIYARFMQEFPDCTGPNLYWRDCDGDWIHIRQDDNDLEAILAQVIEKTGCIHIQSADVAGLPPISNILIVTKPDPKLAKLTKELTFWLLETFPAVAVYVDKKLEKQSSFKYRQNIEHNPSWKDRIHFWEADRCEKSAPKIHLAVALGGDGTVLYTVSMFQQRVPPIVAFHLGSLGFLTNFNFDNYRATMTNIIRGDGVNLNLRMRLQCSIYKCCDITAKQPATPATSSSSSSSSSGGENATALKPHTDGRTSVNITQIASRRGRRNRPSTTSENEEANHSTDEEAETFGLIEIAEFRKAEIMQKVKVMDSNRGAEVADLGVCHENAHALVKRIPKPKIEEFSKPSDTWQVLNEVTIDRGSNAGMLLLELFVDGEPVTTILADGLVIATSTGSTAYSCPKQVERQLGRHLTEDTAKN</sequence>
<organism evidence="8 9">
    <name type="scientific">Entomortierella chlamydospora</name>
    <dbReference type="NCBI Taxonomy" id="101097"/>
    <lineage>
        <taxon>Eukaryota</taxon>
        <taxon>Fungi</taxon>
        <taxon>Fungi incertae sedis</taxon>
        <taxon>Mucoromycota</taxon>
        <taxon>Mortierellomycotina</taxon>
        <taxon>Mortierellomycetes</taxon>
        <taxon>Mortierellales</taxon>
        <taxon>Mortierellaceae</taxon>
        <taxon>Entomortierella</taxon>
    </lineage>
</organism>
<keyword evidence="9" id="KW-1185">Reference proteome</keyword>
<dbReference type="Gene3D" id="3.40.50.10330">
    <property type="entry name" value="Probable inorganic polyphosphate/atp-NAD kinase, domain 1"/>
    <property type="match status" value="1"/>
</dbReference>
<dbReference type="Gene3D" id="2.60.200.30">
    <property type="entry name" value="Probable inorganic polyphosphate/atp-NAD kinase, domain 2"/>
    <property type="match status" value="1"/>
</dbReference>
<name>A0A9P6N4G8_9FUNG</name>
<dbReference type="PANTHER" id="PTHR20275:SF0">
    <property type="entry name" value="NAD KINASE"/>
    <property type="match status" value="1"/>
</dbReference>
<evidence type="ECO:0000256" key="7">
    <source>
        <dbReference type="SAM" id="Phobius"/>
    </source>
</evidence>
<evidence type="ECO:0000313" key="8">
    <source>
        <dbReference type="EMBL" id="KAG0024771.1"/>
    </source>
</evidence>
<dbReference type="EMBL" id="JAAAID010000004">
    <property type="protein sequence ID" value="KAG0024771.1"/>
    <property type="molecule type" value="Genomic_DNA"/>
</dbReference>
<dbReference type="InterPro" id="IPR017437">
    <property type="entry name" value="ATP-NAD_kinase_PpnK-typ_C"/>
</dbReference>
<keyword evidence="7" id="KW-1133">Transmembrane helix</keyword>
<feature type="transmembrane region" description="Helical" evidence="7">
    <location>
        <begin position="126"/>
        <end position="148"/>
    </location>
</feature>
<dbReference type="Pfam" id="PF01513">
    <property type="entry name" value="NAD_kinase"/>
    <property type="match status" value="1"/>
</dbReference>
<feature type="transmembrane region" description="Helical" evidence="7">
    <location>
        <begin position="27"/>
        <end position="51"/>
    </location>
</feature>
<evidence type="ECO:0000256" key="1">
    <source>
        <dbReference type="ARBA" id="ARBA00010995"/>
    </source>
</evidence>
<dbReference type="Pfam" id="PF20143">
    <property type="entry name" value="NAD_kinase_C"/>
    <property type="match status" value="1"/>
</dbReference>
<evidence type="ECO:0000256" key="5">
    <source>
        <dbReference type="ARBA" id="ARBA00023027"/>
    </source>
</evidence>
<dbReference type="GO" id="GO:0003951">
    <property type="term" value="F:NAD+ kinase activity"/>
    <property type="evidence" value="ECO:0007669"/>
    <property type="project" value="InterPro"/>
</dbReference>
<protein>
    <submittedName>
        <fullName evidence="8">NAD(+) kinase</fullName>
    </submittedName>
</protein>
<evidence type="ECO:0000256" key="2">
    <source>
        <dbReference type="ARBA" id="ARBA00022679"/>
    </source>
</evidence>
<evidence type="ECO:0000256" key="3">
    <source>
        <dbReference type="ARBA" id="ARBA00022777"/>
    </source>
</evidence>
<keyword evidence="7" id="KW-0812">Transmembrane</keyword>
<dbReference type="PANTHER" id="PTHR20275">
    <property type="entry name" value="NAD KINASE"/>
    <property type="match status" value="1"/>
</dbReference>
<dbReference type="GO" id="GO:0019674">
    <property type="term" value="P:NAD+ metabolic process"/>
    <property type="evidence" value="ECO:0007669"/>
    <property type="project" value="InterPro"/>
</dbReference>
<dbReference type="SUPFAM" id="SSF111331">
    <property type="entry name" value="NAD kinase/diacylglycerol kinase-like"/>
    <property type="match status" value="1"/>
</dbReference>
<feature type="transmembrane region" description="Helical" evidence="7">
    <location>
        <begin position="92"/>
        <end position="114"/>
    </location>
</feature>
<evidence type="ECO:0000256" key="6">
    <source>
        <dbReference type="SAM" id="MobiDB-lite"/>
    </source>
</evidence>
<dbReference type="InterPro" id="IPR017438">
    <property type="entry name" value="ATP-NAD_kinase_N"/>
</dbReference>
<keyword evidence="7" id="KW-0472">Membrane</keyword>
<keyword evidence="2" id="KW-0808">Transferase</keyword>
<feature type="region of interest" description="Disordered" evidence="6">
    <location>
        <begin position="563"/>
        <end position="625"/>
    </location>
</feature>
<evidence type="ECO:0000313" key="9">
    <source>
        <dbReference type="Proteomes" id="UP000703661"/>
    </source>
</evidence>
<feature type="compositionally biased region" description="Polar residues" evidence="6">
    <location>
        <begin position="591"/>
        <end position="600"/>
    </location>
</feature>
<proteinExistence type="inferred from homology"/>
<reference evidence="8" key="1">
    <citation type="journal article" date="2020" name="Fungal Divers.">
        <title>Resolving the Mortierellaceae phylogeny through synthesis of multi-gene phylogenetics and phylogenomics.</title>
        <authorList>
            <person name="Vandepol N."/>
            <person name="Liber J."/>
            <person name="Desiro A."/>
            <person name="Na H."/>
            <person name="Kennedy M."/>
            <person name="Barry K."/>
            <person name="Grigoriev I.V."/>
            <person name="Miller A.N."/>
            <person name="O'Donnell K."/>
            <person name="Stajich J.E."/>
            <person name="Bonito G."/>
        </authorList>
    </citation>
    <scope>NUCLEOTIDE SEQUENCE</scope>
    <source>
        <strain evidence="8">NRRL 2769</strain>
    </source>
</reference>